<reference evidence="6" key="1">
    <citation type="submission" date="2017-02" db="EMBL/GenBank/DDBJ databases">
        <authorList>
            <person name="Varghese N."/>
            <person name="Submissions S."/>
        </authorList>
    </citation>
    <scope>NUCLEOTIDE SEQUENCE [LARGE SCALE GENOMIC DNA]</scope>
    <source>
        <strain evidence="6">ATCC 35199</strain>
    </source>
</reference>
<evidence type="ECO:0000256" key="3">
    <source>
        <dbReference type="SAM" id="Phobius"/>
    </source>
</evidence>
<keyword evidence="3" id="KW-0472">Membrane</keyword>
<dbReference type="InterPro" id="IPR050266">
    <property type="entry name" value="AB_hydrolase_sf"/>
</dbReference>
<protein>
    <submittedName>
        <fullName evidence="5">Pimeloyl-ACP methyl ester carboxylesterase</fullName>
    </submittedName>
</protein>
<evidence type="ECO:0000259" key="4">
    <source>
        <dbReference type="Pfam" id="PF00561"/>
    </source>
</evidence>
<dbReference type="Proteomes" id="UP000243406">
    <property type="component" value="Unassembled WGS sequence"/>
</dbReference>
<sequence length="388" mass="44234">MVMYTESSYRGINLLYEIFKKGSLIMKIKLGKKSYIALGILLVMVLGTAWSSYTASTPEIKDSEGNKLENSIAKLIEVELNGSNHWITIRGEDESNPVILFLAGGPGGTQLVETRQYLQPLEKYFTIVNWDQPGSGKSYRAVNKAELTRERYIDDCIALTKYLKDYLNKDKIYLMGQSWGTALAVWTAIENPSDYHAVINSGQMVDFVETEKICYEYVLEKAKKDSDTKLEKKLIEQGVPPYYGKGVTKKSATYLMKLSEQMSSNPQIHNSGYTTLEDIMSEEYSVIDKVNYIRGIVTTFENVYPKLYDKSLLKTGLDLSVPIFIIHGKHDINAPVSLVNTYYDSLRAPHKELIWFEHSGHTPWRNENQLFIETIMGIHKKVNELEKN</sequence>
<evidence type="ECO:0000313" key="6">
    <source>
        <dbReference type="Proteomes" id="UP000243406"/>
    </source>
</evidence>
<evidence type="ECO:0000313" key="5">
    <source>
        <dbReference type="EMBL" id="SKB64914.1"/>
    </source>
</evidence>
<dbReference type="PANTHER" id="PTHR43798:SF31">
    <property type="entry name" value="AB HYDROLASE SUPERFAMILY PROTEIN YCLE"/>
    <property type="match status" value="1"/>
</dbReference>
<dbReference type="PANTHER" id="PTHR43798">
    <property type="entry name" value="MONOACYLGLYCEROL LIPASE"/>
    <property type="match status" value="1"/>
</dbReference>
<dbReference type="OrthoDB" id="53505at2"/>
<dbReference type="SUPFAM" id="SSF53474">
    <property type="entry name" value="alpha/beta-Hydrolases"/>
    <property type="match status" value="1"/>
</dbReference>
<keyword evidence="6" id="KW-1185">Reference proteome</keyword>
<dbReference type="GO" id="GO:0006508">
    <property type="term" value="P:proteolysis"/>
    <property type="evidence" value="ECO:0007669"/>
    <property type="project" value="InterPro"/>
</dbReference>
<dbReference type="GO" id="GO:0004177">
    <property type="term" value="F:aminopeptidase activity"/>
    <property type="evidence" value="ECO:0007669"/>
    <property type="project" value="UniProtKB-EC"/>
</dbReference>
<organism evidence="5 6">
    <name type="scientific">Acetoanaerobium noterae</name>
    <dbReference type="NCBI Taxonomy" id="745369"/>
    <lineage>
        <taxon>Bacteria</taxon>
        <taxon>Bacillati</taxon>
        <taxon>Bacillota</taxon>
        <taxon>Clostridia</taxon>
        <taxon>Peptostreptococcales</taxon>
        <taxon>Filifactoraceae</taxon>
        <taxon>Acetoanaerobium</taxon>
    </lineage>
</organism>
<accession>A0A1T5CZM4</accession>
<feature type="domain" description="AB hydrolase-1" evidence="4">
    <location>
        <begin position="97"/>
        <end position="203"/>
    </location>
</feature>
<proteinExistence type="inferred from homology"/>
<dbReference type="PRINTS" id="PR00793">
    <property type="entry name" value="PROAMNOPTASE"/>
</dbReference>
<keyword evidence="3" id="KW-1133">Transmembrane helix</keyword>
<dbReference type="EMBL" id="FUYN01000006">
    <property type="protein sequence ID" value="SKB64914.1"/>
    <property type="molecule type" value="Genomic_DNA"/>
</dbReference>
<dbReference type="Gene3D" id="3.40.50.1820">
    <property type="entry name" value="alpha/beta hydrolase"/>
    <property type="match status" value="1"/>
</dbReference>
<keyword evidence="3" id="KW-0812">Transmembrane</keyword>
<evidence type="ECO:0000256" key="2">
    <source>
        <dbReference type="ARBA" id="ARBA00022801"/>
    </source>
</evidence>
<name>A0A1T5CZM4_9FIRM</name>
<dbReference type="InterPro" id="IPR002410">
    <property type="entry name" value="Peptidase_S33"/>
</dbReference>
<dbReference type="InterPro" id="IPR000073">
    <property type="entry name" value="AB_hydrolase_1"/>
</dbReference>
<gene>
    <name evidence="5" type="ORF">SAMN02745120_2504</name>
</gene>
<keyword evidence="2" id="KW-0378">Hydrolase</keyword>
<dbReference type="GO" id="GO:0016020">
    <property type="term" value="C:membrane"/>
    <property type="evidence" value="ECO:0007669"/>
    <property type="project" value="TreeGrafter"/>
</dbReference>
<evidence type="ECO:0000256" key="1">
    <source>
        <dbReference type="ARBA" id="ARBA00010088"/>
    </source>
</evidence>
<feature type="transmembrane region" description="Helical" evidence="3">
    <location>
        <begin position="35"/>
        <end position="53"/>
    </location>
</feature>
<comment type="similarity">
    <text evidence="1">Belongs to the peptidase S33 family.</text>
</comment>
<dbReference type="AlphaFoldDB" id="A0A1T5CZM4"/>
<dbReference type="Pfam" id="PF00561">
    <property type="entry name" value="Abhydrolase_1"/>
    <property type="match status" value="1"/>
</dbReference>
<dbReference type="InterPro" id="IPR029058">
    <property type="entry name" value="AB_hydrolase_fold"/>
</dbReference>